<name>A0A371IJP2_9FIRM</name>
<dbReference type="Proteomes" id="UP000093352">
    <property type="component" value="Unassembled WGS sequence"/>
</dbReference>
<dbReference type="SMART" id="SM00267">
    <property type="entry name" value="GGDEF"/>
    <property type="match status" value="1"/>
</dbReference>
<feature type="transmembrane region" description="Helical" evidence="1">
    <location>
        <begin position="156"/>
        <end position="177"/>
    </location>
</feature>
<dbReference type="GO" id="GO:0005886">
    <property type="term" value="C:plasma membrane"/>
    <property type="evidence" value="ECO:0007669"/>
    <property type="project" value="TreeGrafter"/>
</dbReference>
<dbReference type="InterPro" id="IPR000160">
    <property type="entry name" value="GGDEF_dom"/>
</dbReference>
<dbReference type="InterPro" id="IPR043128">
    <property type="entry name" value="Rev_trsase/Diguanyl_cyclase"/>
</dbReference>
<dbReference type="CDD" id="cd01949">
    <property type="entry name" value="GGDEF"/>
    <property type="match status" value="1"/>
</dbReference>
<accession>A0A371IJP2</accession>
<dbReference type="Pfam" id="PF00990">
    <property type="entry name" value="GGDEF"/>
    <property type="match status" value="1"/>
</dbReference>
<dbReference type="NCBIfam" id="TIGR00254">
    <property type="entry name" value="GGDEF"/>
    <property type="match status" value="1"/>
</dbReference>
<dbReference type="InterPro" id="IPR050469">
    <property type="entry name" value="Diguanylate_Cyclase"/>
</dbReference>
<dbReference type="SUPFAM" id="SSF55073">
    <property type="entry name" value="Nucleotide cyclase"/>
    <property type="match status" value="1"/>
</dbReference>
<dbReference type="PANTHER" id="PTHR45138:SF24">
    <property type="entry name" value="DIGUANYLATE CYCLASE DGCC-RELATED"/>
    <property type="match status" value="1"/>
</dbReference>
<dbReference type="RefSeq" id="WP_068913954.1">
    <property type="nucleotide sequence ID" value="NZ_MBEW02000023.1"/>
</dbReference>
<dbReference type="GO" id="GO:0052621">
    <property type="term" value="F:diguanylate cyclase activity"/>
    <property type="evidence" value="ECO:0007669"/>
    <property type="project" value="TreeGrafter"/>
</dbReference>
<reference evidence="3 4" key="1">
    <citation type="journal article" date="2016" name="Genome Announc.">
        <title>Draft Genome Sequence of Criibacterium bergeronii gen. nov., sp. nov., Strain CCRI-22567T, Isolated from a Vaginal Sample from a Woman with Bacterial Vaginosis.</title>
        <authorList>
            <person name="Maheux A.F."/>
            <person name="Berube E."/>
            <person name="Boudreau D.K."/>
            <person name="Raymond F."/>
            <person name="Corbeil J."/>
            <person name="Roy P.H."/>
            <person name="Boissinot M."/>
            <person name="Omar R.F."/>
        </authorList>
    </citation>
    <scope>NUCLEOTIDE SEQUENCE [LARGE SCALE GENOMIC DNA]</scope>
    <source>
        <strain evidence="3 4">CCRI-22567</strain>
    </source>
</reference>
<comment type="caution">
    <text evidence="3">The sequence shown here is derived from an EMBL/GenBank/DDBJ whole genome shotgun (WGS) entry which is preliminary data.</text>
</comment>
<dbReference type="PANTHER" id="PTHR45138">
    <property type="entry name" value="REGULATORY COMPONENTS OF SENSORY TRANSDUCTION SYSTEM"/>
    <property type="match status" value="1"/>
</dbReference>
<keyword evidence="1" id="KW-0472">Membrane</keyword>
<keyword evidence="1" id="KW-1133">Transmembrane helix</keyword>
<dbReference type="STRING" id="1871336.BBG48_04935"/>
<dbReference type="InterPro" id="IPR029787">
    <property type="entry name" value="Nucleotide_cyclase"/>
</dbReference>
<dbReference type="GO" id="GO:0043709">
    <property type="term" value="P:cell adhesion involved in single-species biofilm formation"/>
    <property type="evidence" value="ECO:0007669"/>
    <property type="project" value="TreeGrafter"/>
</dbReference>
<sequence>MRKKENNKYIFFIFIGLALFGLVIMMMAEVNHIQGNAKVINYNGIVRGATQRIIKKELYGIADDAAIKRMDNILYELRTGEGEYSLTVLQDELYLKNLQIQNDYWQKLKQDILLARNDPKQKDMLYQSSEEYFNLANETVSSAELYSDGVAKSIRILEVLIILLIVIVLICLTWTTVKTIRKNKYLDSITYIDVNTGLPNKRRCEEKLKEVNSSLQEKNICCFMFDLNNLKVINDTLGHQWGDFLILSFASFLRQVSPSSMFIGRFGGDEFIGIYENTTKEDIQKFLDNLNNNSKNLNFTQDGKTIKIQFAYGYAFSLDYPDCSSQILMDIADKNMYKNKQLMKSLNHE</sequence>
<evidence type="ECO:0000313" key="3">
    <source>
        <dbReference type="EMBL" id="RDY20691.1"/>
    </source>
</evidence>
<proteinExistence type="predicted"/>
<dbReference type="GO" id="GO:1902201">
    <property type="term" value="P:negative regulation of bacterial-type flagellum-dependent cell motility"/>
    <property type="evidence" value="ECO:0007669"/>
    <property type="project" value="TreeGrafter"/>
</dbReference>
<feature type="transmembrane region" description="Helical" evidence="1">
    <location>
        <begin position="9"/>
        <end position="28"/>
    </location>
</feature>
<keyword evidence="1" id="KW-0812">Transmembrane</keyword>
<dbReference type="PROSITE" id="PS50887">
    <property type="entry name" value="GGDEF"/>
    <property type="match status" value="1"/>
</dbReference>
<dbReference type="Gene3D" id="3.30.70.270">
    <property type="match status" value="1"/>
</dbReference>
<keyword evidence="4" id="KW-1185">Reference proteome</keyword>
<evidence type="ECO:0000256" key="1">
    <source>
        <dbReference type="SAM" id="Phobius"/>
    </source>
</evidence>
<dbReference type="EMBL" id="MBEW02000023">
    <property type="protein sequence ID" value="RDY20691.1"/>
    <property type="molecule type" value="Genomic_DNA"/>
</dbReference>
<feature type="domain" description="GGDEF" evidence="2">
    <location>
        <begin position="218"/>
        <end position="349"/>
    </location>
</feature>
<evidence type="ECO:0000259" key="2">
    <source>
        <dbReference type="PROSITE" id="PS50887"/>
    </source>
</evidence>
<gene>
    <name evidence="3" type="ORF">BBG48_008775</name>
</gene>
<organism evidence="3 4">
    <name type="scientific">Criibacterium bergeronii</name>
    <dbReference type="NCBI Taxonomy" id="1871336"/>
    <lineage>
        <taxon>Bacteria</taxon>
        <taxon>Bacillati</taxon>
        <taxon>Bacillota</taxon>
        <taxon>Clostridia</taxon>
        <taxon>Peptostreptococcales</taxon>
        <taxon>Filifactoraceae</taxon>
        <taxon>Criibacterium</taxon>
    </lineage>
</organism>
<dbReference type="AlphaFoldDB" id="A0A371IJP2"/>
<evidence type="ECO:0000313" key="4">
    <source>
        <dbReference type="Proteomes" id="UP000093352"/>
    </source>
</evidence>
<protein>
    <submittedName>
        <fullName evidence="3">GGDEF domain-containing protein</fullName>
    </submittedName>
</protein>